<evidence type="ECO:0000313" key="1">
    <source>
        <dbReference type="EMBL" id="TCD65799.1"/>
    </source>
</evidence>
<reference evidence="1 2" key="1">
    <citation type="submission" date="2018-11" db="EMBL/GenBank/DDBJ databases">
        <title>Genome assembly of Steccherinum ochraceum LE-BIN_3174, the white-rot fungus of the Steccherinaceae family (The Residual Polyporoid clade, Polyporales, Basidiomycota).</title>
        <authorList>
            <person name="Fedorova T.V."/>
            <person name="Glazunova O.A."/>
            <person name="Landesman E.O."/>
            <person name="Moiseenko K.V."/>
            <person name="Psurtseva N.V."/>
            <person name="Savinova O.S."/>
            <person name="Shakhova N.V."/>
            <person name="Tyazhelova T.V."/>
            <person name="Vasina D.V."/>
        </authorList>
    </citation>
    <scope>NUCLEOTIDE SEQUENCE [LARGE SCALE GENOMIC DNA]</scope>
    <source>
        <strain evidence="1 2">LE-BIN_3174</strain>
    </source>
</reference>
<protein>
    <submittedName>
        <fullName evidence="1">Uncharacterized protein</fullName>
    </submittedName>
</protein>
<dbReference type="EMBL" id="RWJN01000163">
    <property type="protein sequence ID" value="TCD65799.1"/>
    <property type="molecule type" value="Genomic_DNA"/>
</dbReference>
<dbReference type="Proteomes" id="UP000292702">
    <property type="component" value="Unassembled WGS sequence"/>
</dbReference>
<organism evidence="1 2">
    <name type="scientific">Steccherinum ochraceum</name>
    <dbReference type="NCBI Taxonomy" id="92696"/>
    <lineage>
        <taxon>Eukaryota</taxon>
        <taxon>Fungi</taxon>
        <taxon>Dikarya</taxon>
        <taxon>Basidiomycota</taxon>
        <taxon>Agaricomycotina</taxon>
        <taxon>Agaricomycetes</taxon>
        <taxon>Polyporales</taxon>
        <taxon>Steccherinaceae</taxon>
        <taxon>Steccherinum</taxon>
    </lineage>
</organism>
<evidence type="ECO:0000313" key="2">
    <source>
        <dbReference type="Proteomes" id="UP000292702"/>
    </source>
</evidence>
<keyword evidence="2" id="KW-1185">Reference proteome</keyword>
<dbReference type="AlphaFoldDB" id="A0A4R0RL30"/>
<name>A0A4R0RL30_9APHY</name>
<gene>
    <name evidence="1" type="ORF">EIP91_002192</name>
</gene>
<sequence length="168" mass="18585">MSSLNGSVSFSSTAQDRVRLFAIHSNPVPLPNDQDAARLRQQTPGDFVCSLKIEVITSGTARVQCVNADGIPIPGGLLPFVQVRDFGSWRRAGAITPASIARQAPLGTSQGLDAADQSPHYLIEYDHVYYFSIPNNNYFFFHNGARLKMRHRKLQLKPQAQAYVTIIQ</sequence>
<comment type="caution">
    <text evidence="1">The sequence shown here is derived from an EMBL/GenBank/DDBJ whole genome shotgun (WGS) entry which is preliminary data.</text>
</comment>
<proteinExistence type="predicted"/>
<accession>A0A4R0RL30</accession>